<dbReference type="EMBL" id="JAVHNS010000001">
    <property type="protein sequence ID" value="KAK6362819.1"/>
    <property type="molecule type" value="Genomic_DNA"/>
</dbReference>
<dbReference type="SUPFAM" id="SSF55486">
    <property type="entry name" value="Metalloproteases ('zincins'), catalytic domain"/>
    <property type="match status" value="2"/>
</dbReference>
<dbReference type="Proteomes" id="UP001373714">
    <property type="component" value="Unassembled WGS sequence"/>
</dbReference>
<accession>A0AAV9VS78</accession>
<gene>
    <name evidence="2" type="ORF">TWF730_000272</name>
</gene>
<protein>
    <recommendedName>
        <fullName evidence="4">CARDB domain-containing protein</fullName>
    </recommendedName>
</protein>
<keyword evidence="3" id="KW-1185">Reference proteome</keyword>
<sequence>MSAPPAPDVLSFTPPQGLPPYASQDVSAKDEVPIPVPPILTPSPPFRPPPITWPPIWPIFRWLNGGAWLINLEPTGTGGLAYDGTIRIENHANGRTASGDLYQRPRFLLNIPGLPSRWITLLPPNPASGIPIQGRKNYRYYLRITQIDESISIGKTFKLGFQKYKYSEVNKTNFTFTQEPANGNYTATMTWKTAPAGYPYLNDYAEGDVVLDGTSEVEFKLKMGRVSEFYRKITVEIDNVPNSEKPLDNGVDGAGHEDWNTVFARIGFEAQVIESDSDIAEPSEVWSPTQSHQTMLARRDANNLDVEWRYYLLATKYNTDGAFGIMFDNSASDSNNIPREGVQVSSHIVTGSQDGWGAWKNTRYGAAKGAYFRTALHELGHAFGLLHNDDGGDRETPVLDFSFMNQTGRAVGRCTAANPLVNNIKWNHADRNLFQIRHWPDVFVRPGGVEFGYASNTRPPITPVDNDTEYESPDLVLAVEPLNGHSEIPLGAPVRINLTLKNIGEQPVEVPGDISLKSHHVVGEVTDPTGTTRGFHTLFYLDREEKVETLEPGNSVVASLTLLRGGKGALFPVSGVHRVAVKVSWGGGNDTPFHVAVGETTVMVTPPLDKSHAAAAHKLLTTPDAHLVLILGGDYLEEGVNAIKQALEDDTLRKHFACTEAKRVLKQQNPDFEKANGLVSEEDIVLSETERRKLENLGVEFPSNLYE</sequence>
<comment type="caution">
    <text evidence="2">The sequence shown here is derived from an EMBL/GenBank/DDBJ whole genome shotgun (WGS) entry which is preliminary data.</text>
</comment>
<dbReference type="AlphaFoldDB" id="A0AAV9VS78"/>
<dbReference type="GO" id="GO:0008237">
    <property type="term" value="F:metallopeptidase activity"/>
    <property type="evidence" value="ECO:0007669"/>
    <property type="project" value="InterPro"/>
</dbReference>
<organism evidence="2 3">
    <name type="scientific">Orbilia blumenaviensis</name>
    <dbReference type="NCBI Taxonomy" id="1796055"/>
    <lineage>
        <taxon>Eukaryota</taxon>
        <taxon>Fungi</taxon>
        <taxon>Dikarya</taxon>
        <taxon>Ascomycota</taxon>
        <taxon>Pezizomycotina</taxon>
        <taxon>Orbiliomycetes</taxon>
        <taxon>Orbiliales</taxon>
        <taxon>Orbiliaceae</taxon>
        <taxon>Orbilia</taxon>
    </lineage>
</organism>
<dbReference type="InterPro" id="IPR024079">
    <property type="entry name" value="MetalloPept_cat_dom_sf"/>
</dbReference>
<name>A0AAV9VS78_9PEZI</name>
<evidence type="ECO:0000313" key="2">
    <source>
        <dbReference type="EMBL" id="KAK6362819.1"/>
    </source>
</evidence>
<evidence type="ECO:0008006" key="4">
    <source>
        <dbReference type="Google" id="ProtNLM"/>
    </source>
</evidence>
<evidence type="ECO:0000313" key="3">
    <source>
        <dbReference type="Proteomes" id="UP001373714"/>
    </source>
</evidence>
<dbReference type="Gene3D" id="3.40.390.10">
    <property type="entry name" value="Collagenase (Catalytic Domain)"/>
    <property type="match status" value="1"/>
</dbReference>
<reference evidence="2 3" key="1">
    <citation type="submission" date="2019-10" db="EMBL/GenBank/DDBJ databases">
        <authorList>
            <person name="Palmer J.M."/>
        </authorList>
    </citation>
    <scope>NUCLEOTIDE SEQUENCE [LARGE SCALE GENOMIC DNA]</scope>
    <source>
        <strain evidence="2 3">TWF730</strain>
    </source>
</reference>
<evidence type="ECO:0000256" key="1">
    <source>
        <dbReference type="SAM" id="MobiDB-lite"/>
    </source>
</evidence>
<feature type="region of interest" description="Disordered" evidence="1">
    <location>
        <begin position="1"/>
        <end position="27"/>
    </location>
</feature>
<proteinExistence type="predicted"/>